<dbReference type="EMBL" id="BSYA01000188">
    <property type="protein sequence ID" value="GMG36067.1"/>
    <property type="molecule type" value="Genomic_DNA"/>
</dbReference>
<sequence length="101" mass="11521">MDKLPDDYGFNGYDVARSSYLVQRTTNEWQSKVNTDSYFSWVPQTSGTDIPAWQMMRWNLPVCDLAEYGVEEDCGSGLLWDVVWPDLSSPFSNNQITNGLV</sequence>
<dbReference type="Proteomes" id="UP001165205">
    <property type="component" value="Unassembled WGS sequence"/>
</dbReference>
<protein>
    <submittedName>
        <fullName evidence="1">Unnamed protein product</fullName>
    </submittedName>
</protein>
<comment type="caution">
    <text evidence="1">The sequence shown here is derived from an EMBL/GenBank/DDBJ whole genome shotgun (WGS) entry which is preliminary data.</text>
</comment>
<dbReference type="AlphaFoldDB" id="A0AAN5C1N6"/>
<organism evidence="1 2">
    <name type="scientific">Aspergillus oryzae</name>
    <name type="common">Yellow koji mold</name>
    <dbReference type="NCBI Taxonomy" id="5062"/>
    <lineage>
        <taxon>Eukaryota</taxon>
        <taxon>Fungi</taxon>
        <taxon>Dikarya</taxon>
        <taxon>Ascomycota</taxon>
        <taxon>Pezizomycotina</taxon>
        <taxon>Eurotiomycetes</taxon>
        <taxon>Eurotiomycetidae</taxon>
        <taxon>Eurotiales</taxon>
        <taxon>Aspergillaceae</taxon>
        <taxon>Aspergillus</taxon>
        <taxon>Aspergillus subgen. Circumdati</taxon>
    </lineage>
</organism>
<accession>A0AAN5C1N6</accession>
<reference evidence="1" key="1">
    <citation type="submission" date="2023-04" db="EMBL/GenBank/DDBJ databases">
        <title>Aspergillus oryzae NBRC 4228.</title>
        <authorList>
            <person name="Ichikawa N."/>
            <person name="Sato H."/>
            <person name="Tonouchi N."/>
        </authorList>
    </citation>
    <scope>NUCLEOTIDE SEQUENCE</scope>
    <source>
        <strain evidence="1">NBRC 4228</strain>
    </source>
</reference>
<gene>
    <name evidence="1" type="ORF">Aory04_001117400</name>
</gene>
<evidence type="ECO:0000313" key="1">
    <source>
        <dbReference type="EMBL" id="GMG36067.1"/>
    </source>
</evidence>
<evidence type="ECO:0000313" key="2">
    <source>
        <dbReference type="Proteomes" id="UP001165205"/>
    </source>
</evidence>
<proteinExistence type="predicted"/>
<name>A0AAN5C1N6_ASPOZ</name>